<accession>A0A915U9R4</accession>
<dbReference type="SUPFAM" id="SSF51206">
    <property type="entry name" value="cAMP-binding domain-like"/>
    <property type="match status" value="1"/>
</dbReference>
<evidence type="ECO:0000313" key="3">
    <source>
        <dbReference type="Proteomes" id="UP001063350"/>
    </source>
</evidence>
<dbReference type="InterPro" id="IPR014710">
    <property type="entry name" value="RmlC-like_jellyroll"/>
</dbReference>
<dbReference type="GO" id="GO:0005829">
    <property type="term" value="C:cytosol"/>
    <property type="evidence" value="ECO:0007669"/>
    <property type="project" value="TreeGrafter"/>
</dbReference>
<evidence type="ECO:0000313" key="2">
    <source>
        <dbReference type="EMBL" id="BCO08645.1"/>
    </source>
</evidence>
<sequence length="143" mass="15611">MNPEDLFPFLNPEEAGILVGFLEPVEVKAGEDIFVEGQQAPFMVFIVRGRLVVRKPTEFPGKYQVIAVLEAGSFAGEAGILDDSVHGATVTAVRDSELLSLTRTSFATLASHHPGLAIDLLRHLLAIVHLRLQKTSHRLSMVL</sequence>
<dbReference type="RefSeq" id="WP_267928545.1">
    <property type="nucleotide sequence ID" value="NZ_AP024233.1"/>
</dbReference>
<keyword evidence="3" id="KW-1185">Reference proteome</keyword>
<dbReference type="PANTHER" id="PTHR24567">
    <property type="entry name" value="CRP FAMILY TRANSCRIPTIONAL REGULATORY PROTEIN"/>
    <property type="match status" value="1"/>
</dbReference>
<protein>
    <recommendedName>
        <fullName evidence="1">Cyclic nucleotide-binding domain-containing protein</fullName>
    </recommendedName>
</protein>
<feature type="domain" description="Cyclic nucleotide-binding" evidence="1">
    <location>
        <begin position="6"/>
        <end position="109"/>
    </location>
</feature>
<proteinExistence type="predicted"/>
<organism evidence="2 3">
    <name type="scientific">Desulfolithobacter dissulfuricans</name>
    <dbReference type="NCBI Taxonomy" id="2795293"/>
    <lineage>
        <taxon>Bacteria</taxon>
        <taxon>Pseudomonadati</taxon>
        <taxon>Thermodesulfobacteriota</taxon>
        <taxon>Desulfobulbia</taxon>
        <taxon>Desulfobulbales</taxon>
        <taxon>Desulfobulbaceae</taxon>
        <taxon>Desulfolithobacter</taxon>
    </lineage>
</organism>
<dbReference type="EMBL" id="AP024233">
    <property type="protein sequence ID" value="BCO08645.1"/>
    <property type="molecule type" value="Genomic_DNA"/>
</dbReference>
<evidence type="ECO:0000259" key="1">
    <source>
        <dbReference type="PROSITE" id="PS50042"/>
    </source>
</evidence>
<dbReference type="InterPro" id="IPR000595">
    <property type="entry name" value="cNMP-bd_dom"/>
</dbReference>
<dbReference type="PANTHER" id="PTHR24567:SF26">
    <property type="entry name" value="REGULATORY PROTEIN YEIL"/>
    <property type="match status" value="1"/>
</dbReference>
<reference evidence="2" key="1">
    <citation type="submission" date="2020-12" db="EMBL/GenBank/DDBJ databases">
        <title>Desulfobium dissulfuricans gen. nov., sp. nov., a novel mesophilic, sulfate-reducing bacterium isolated from a deep-sea hydrothermal vent.</title>
        <authorList>
            <person name="Hashimoto Y."/>
            <person name="Tame A."/>
            <person name="Sawayama S."/>
            <person name="Miyazaki J."/>
            <person name="Takai K."/>
            <person name="Nakagawa S."/>
        </authorList>
    </citation>
    <scope>NUCLEOTIDE SEQUENCE</scope>
    <source>
        <strain evidence="2">GF1</strain>
    </source>
</reference>
<dbReference type="Proteomes" id="UP001063350">
    <property type="component" value="Chromosome"/>
</dbReference>
<dbReference type="SMART" id="SM00100">
    <property type="entry name" value="cNMP"/>
    <property type="match status" value="1"/>
</dbReference>
<dbReference type="AlphaFoldDB" id="A0A915U9R4"/>
<dbReference type="Pfam" id="PF00027">
    <property type="entry name" value="cNMP_binding"/>
    <property type="match status" value="1"/>
</dbReference>
<dbReference type="GO" id="GO:0003700">
    <property type="term" value="F:DNA-binding transcription factor activity"/>
    <property type="evidence" value="ECO:0007669"/>
    <property type="project" value="TreeGrafter"/>
</dbReference>
<dbReference type="KEGG" id="ddu:GF1_10210"/>
<name>A0A915U9R4_9BACT</name>
<dbReference type="InterPro" id="IPR018490">
    <property type="entry name" value="cNMP-bd_dom_sf"/>
</dbReference>
<dbReference type="CDD" id="cd00038">
    <property type="entry name" value="CAP_ED"/>
    <property type="match status" value="1"/>
</dbReference>
<gene>
    <name evidence="2" type="ORF">GF1_10210</name>
</gene>
<dbReference type="PROSITE" id="PS50042">
    <property type="entry name" value="CNMP_BINDING_3"/>
    <property type="match status" value="1"/>
</dbReference>
<dbReference type="Gene3D" id="2.60.120.10">
    <property type="entry name" value="Jelly Rolls"/>
    <property type="match status" value="1"/>
</dbReference>
<dbReference type="InterPro" id="IPR050397">
    <property type="entry name" value="Env_Response_Regulators"/>
</dbReference>